<evidence type="ECO:0000313" key="4">
    <source>
        <dbReference type="Proteomes" id="UP000762676"/>
    </source>
</evidence>
<name>A0AAV4HD10_9GAST</name>
<keyword evidence="2" id="KW-1133">Transmembrane helix</keyword>
<accession>A0AAV4HD10</accession>
<keyword evidence="2" id="KW-0472">Membrane</keyword>
<proteinExistence type="predicted"/>
<keyword evidence="2" id="KW-0812">Transmembrane</keyword>
<sequence>MAEFSQKPSLIWKVATIFLLFLTIGLFIALIVVALEREEAKRAALAKNDQMVSECGDLNPNGNTIDLSEPSNPGPFHDLTEYEMQK</sequence>
<keyword evidence="4" id="KW-1185">Reference proteome</keyword>
<organism evidence="3 4">
    <name type="scientific">Elysia marginata</name>
    <dbReference type="NCBI Taxonomy" id="1093978"/>
    <lineage>
        <taxon>Eukaryota</taxon>
        <taxon>Metazoa</taxon>
        <taxon>Spiralia</taxon>
        <taxon>Lophotrochozoa</taxon>
        <taxon>Mollusca</taxon>
        <taxon>Gastropoda</taxon>
        <taxon>Heterobranchia</taxon>
        <taxon>Euthyneura</taxon>
        <taxon>Panpulmonata</taxon>
        <taxon>Sacoglossa</taxon>
        <taxon>Placobranchoidea</taxon>
        <taxon>Plakobranchidae</taxon>
        <taxon>Elysia</taxon>
    </lineage>
</organism>
<evidence type="ECO:0000313" key="3">
    <source>
        <dbReference type="EMBL" id="GFR95594.1"/>
    </source>
</evidence>
<comment type="caution">
    <text evidence="3">The sequence shown here is derived from an EMBL/GenBank/DDBJ whole genome shotgun (WGS) entry which is preliminary data.</text>
</comment>
<reference evidence="3 4" key="1">
    <citation type="journal article" date="2021" name="Elife">
        <title>Chloroplast acquisition without the gene transfer in kleptoplastic sea slugs, Plakobranchus ocellatus.</title>
        <authorList>
            <person name="Maeda T."/>
            <person name="Takahashi S."/>
            <person name="Yoshida T."/>
            <person name="Shimamura S."/>
            <person name="Takaki Y."/>
            <person name="Nagai Y."/>
            <person name="Toyoda A."/>
            <person name="Suzuki Y."/>
            <person name="Arimoto A."/>
            <person name="Ishii H."/>
            <person name="Satoh N."/>
            <person name="Nishiyama T."/>
            <person name="Hasebe M."/>
            <person name="Maruyama T."/>
            <person name="Minagawa J."/>
            <person name="Obokata J."/>
            <person name="Shigenobu S."/>
        </authorList>
    </citation>
    <scope>NUCLEOTIDE SEQUENCE [LARGE SCALE GENOMIC DNA]</scope>
</reference>
<feature type="transmembrane region" description="Helical" evidence="2">
    <location>
        <begin position="12"/>
        <end position="35"/>
    </location>
</feature>
<evidence type="ECO:0000256" key="1">
    <source>
        <dbReference type="SAM" id="MobiDB-lite"/>
    </source>
</evidence>
<evidence type="ECO:0000256" key="2">
    <source>
        <dbReference type="SAM" id="Phobius"/>
    </source>
</evidence>
<feature type="compositionally biased region" description="Polar residues" evidence="1">
    <location>
        <begin position="60"/>
        <end position="71"/>
    </location>
</feature>
<feature type="region of interest" description="Disordered" evidence="1">
    <location>
        <begin position="58"/>
        <end position="86"/>
    </location>
</feature>
<feature type="non-terminal residue" evidence="3">
    <location>
        <position position="86"/>
    </location>
</feature>
<protein>
    <submittedName>
        <fullName evidence="3">Amine oxidase</fullName>
    </submittedName>
</protein>
<dbReference type="Proteomes" id="UP000762676">
    <property type="component" value="Unassembled WGS sequence"/>
</dbReference>
<dbReference type="AlphaFoldDB" id="A0AAV4HD10"/>
<gene>
    <name evidence="3" type="ORF">ElyMa_004432500</name>
</gene>
<dbReference type="EMBL" id="BMAT01008936">
    <property type="protein sequence ID" value="GFR95594.1"/>
    <property type="molecule type" value="Genomic_DNA"/>
</dbReference>